<dbReference type="EMBL" id="VSWD01000014">
    <property type="protein sequence ID" value="KAK3082882.1"/>
    <property type="molecule type" value="Genomic_DNA"/>
</dbReference>
<dbReference type="FunFam" id="2.60.40.10:FF:000345">
    <property type="entry name" value="Muscle M-line assembly protein unc-89"/>
    <property type="match status" value="1"/>
</dbReference>
<sequence>MRHDKQEMTTEQKFVSTATQPRDTLAQRDLPARMVRQDRPEIQVEIQKARMIPVIPEQAPQESQVSETQITLERREPPVFIKPLRPSRVTEGKPVTLEVQFKGYPPPIISWYRDNFEIHPSHDFQILTTETNSTLYIPEVFPEDTGLFMVKAYNMYGTVQCKAKLTVVEEEETERDSSPEFRALLRDTAIMEGEPATFDCQVTGHPKPTVHWEKDGKPLNENPRWKFINEDDNYTLLIFEVKPEDAGRYDCVALNTVGKATCTANLNVELPIKQMEIPEPEKEIPVEAPQVEEHPQNVEVDEGEPVTFTCRFRGSPSPVVNWYRNNQLIKPSKYFRMDSTPDGTSSLSLLEAFPEDSGTYRCVARNKAGETSCSALLKVHGLDSEAEQPTMETRTQPPSFTKPITNTMVVEGATAVFEARFMGLPQPDITWLRNGLQVIQDSRNYKIERLPNSTTLTIKAAFPEDSGLITCRIKNISGTTECSAELYVQDSEEARLLEERYITTIKTTPPEFIKALTPVQELQPGSDARLEARVDAYPPPRFNWYINGKEIIPSDRRQVQHDKDTIILVIRSVQPEDQGDYTLRVQNEMGEITCRTSLTITGQEKTVALPYPGETMETMTLTSTTTTITREERVVSDLVKPEFTEALEPEIYVRERGIARLECKLDAYPPPLVTWYINGMEIQPSPHYEVLYDDGKSVLLIIEVGPEDTGEYTCRAVSELGEVVSSTTLYVQEPATEQLPATKPLPEDLASLQPSPSETIQPPRFVEPLHSIEAVDGEELRVPCKLTGKPPPQISFFHNGKNIDQDEEYVISYNPDTGEITLLIVEVFPEDEGEYVCIARNPAGEASTRMYLSVLDSGPGEFAPEDEMTLDQTEVKVTAQLPQTEVTEDDVVPKVIDRPKLQPLQRDDRPRSPSPTRVPQKEEIQPEEQPMEEEIFEEVLEPGVKPTVLDRPKKKPLVEEVPMTESPEREVPVLPMEKGEDVTDDARPVVVEEAVMKEVISKKIEIPEAALRKAPEQPISEKIDKDRWLPGQEPTARKPDVTPQTDTVIIPTATDEVPPEFVEDLQPQIVPDGEEVTLTCKVMGSPSPTVTWYKDGQELIPSTDFKIHYDEDTGITTLTIPEVFPEDAGDFVVRAENPFGEAATSANLVVHTMSDEDMEDTSTKFETTLITRTISAPEETQPDVIMESEKHITRLEMAPQFTKPLVTDLTVPEGGTARLNVEVAGEPIPKVTWYKNGITLTPTDRTVVVQERTTSTLTIDHVQPDDKAEYICVAENDRGVVTCKTTLHVTPTKRVEFEIPQPEKPERIRDQTIPKYALSEEETAPSASEDEIPDDDIKPPEFIELLHPITAKDGEKIVLTVKFRGFPQPRIRWYHNGREIQSSSDFQITIDYARGVSNLTISEVFPEDEGEYTCTARSKHGETITTCRLTVISEDEEIPSQETYRTTVKVQKIPDQTEEIPVHEVHTSRMTFQEIPVQDQPMEIPEETKYTEMIKLDHVPESQKPIVTKEMKPKGPLQFEIQIGRPSTTTKSVVKETTTYTTVTSEMMELPEEVPEIKEGDEHHKTMVTVHQEKKPVELKVQMPQPQDIDVTSTTHTIVTQEIKSTPVISETVPEEQHRETIEIVQDEGPQEVEFQVLLPTKETTKTEVTKTETLQTSVTERRQSVQKMEVEIKETHMQKTKPQQVELDVPVVKEVSSTEISVQGIRETSRPKEETVEVVRPTIEKVTEEKPEVPTVTEETTLTITTQEKPDIPVEEMVVTVPVTEVLVVDQKTEVEIDVQPQIKEEVKEVTTTTMTTKTTTQITDDKTHVEEITLDIKGEKPKPEEVVLSLQLQPEEKPKEEVPIEEVPIQEVEFKIQVPEVAPVVEEEEMPQVTSREVVVKEDLTEVKAPTDEVEVLERSTIEVVKKPETMEEVQIDIALEDTTPEVTTVKETEEVRQTVSEEVTFELPQAEETHKEQITLDIPGKPMDEVQLSFQVEAPEIKEIQETETVKVEEKEKIVLPEQEEVTMEIPSQVEEST</sequence>
<dbReference type="FunFam" id="2.60.40.10:FF:000714">
    <property type="entry name" value="Titin novex-3"/>
    <property type="match status" value="1"/>
</dbReference>
<accession>A0AA88XTZ0</accession>
<evidence type="ECO:0000256" key="5">
    <source>
        <dbReference type="ARBA" id="ARBA00023157"/>
    </source>
</evidence>
<dbReference type="SMART" id="SM00406">
    <property type="entry name" value="IGv"/>
    <property type="match status" value="4"/>
</dbReference>
<evidence type="ECO:0000313" key="9">
    <source>
        <dbReference type="EMBL" id="KAK3082882.1"/>
    </source>
</evidence>
<name>A0AA88XTZ0_PINIB</name>
<evidence type="ECO:0000256" key="2">
    <source>
        <dbReference type="ARBA" id="ARBA00006692"/>
    </source>
</evidence>
<dbReference type="InterPro" id="IPR036179">
    <property type="entry name" value="Ig-like_dom_sf"/>
</dbReference>
<feature type="compositionally biased region" description="Basic and acidic residues" evidence="7">
    <location>
        <begin position="1"/>
        <end position="10"/>
    </location>
</feature>
<dbReference type="GO" id="GO:0031672">
    <property type="term" value="C:A band"/>
    <property type="evidence" value="ECO:0007669"/>
    <property type="project" value="UniProtKB-ARBA"/>
</dbReference>
<feature type="region of interest" description="Disordered" evidence="7">
    <location>
        <begin position="1"/>
        <end position="26"/>
    </location>
</feature>
<dbReference type="FunFam" id="2.60.40.10:FF:000107">
    <property type="entry name" value="Myosin, light chain kinase a"/>
    <property type="match status" value="1"/>
</dbReference>
<feature type="domain" description="Ig-like" evidence="8">
    <location>
        <begin position="1199"/>
        <end position="1288"/>
    </location>
</feature>
<reference evidence="9" key="1">
    <citation type="submission" date="2019-08" db="EMBL/GenBank/DDBJ databases">
        <title>The improved chromosome-level genome for the pearl oyster Pinctada fucata martensii using PacBio sequencing and Hi-C.</title>
        <authorList>
            <person name="Zheng Z."/>
        </authorList>
    </citation>
    <scope>NUCLEOTIDE SEQUENCE</scope>
    <source>
        <strain evidence="9">ZZ-2019</strain>
        <tissue evidence="9">Adductor muscle</tissue>
    </source>
</reference>
<keyword evidence="4" id="KW-0677">Repeat</keyword>
<dbReference type="Proteomes" id="UP001186944">
    <property type="component" value="Unassembled WGS sequence"/>
</dbReference>
<keyword evidence="6" id="KW-0393">Immunoglobulin domain</keyword>
<keyword evidence="5" id="KW-1015">Disulfide bond</keyword>
<feature type="domain" description="Ig-like" evidence="8">
    <location>
        <begin position="1340"/>
        <end position="1430"/>
    </location>
</feature>
<dbReference type="InterPro" id="IPR003598">
    <property type="entry name" value="Ig_sub2"/>
</dbReference>
<dbReference type="PANTHER" id="PTHR47633">
    <property type="entry name" value="IMMUNOGLOBULIN"/>
    <property type="match status" value="1"/>
</dbReference>
<dbReference type="SUPFAM" id="SSF48726">
    <property type="entry name" value="Immunoglobulin"/>
    <property type="match status" value="10"/>
</dbReference>
<evidence type="ECO:0000256" key="6">
    <source>
        <dbReference type="ARBA" id="ARBA00023319"/>
    </source>
</evidence>
<comment type="similarity">
    <text evidence="2">Belongs to the protein kinase superfamily. CAMK Ser/Thr protein kinase family.</text>
</comment>
<feature type="domain" description="Ig-like" evidence="8">
    <location>
        <begin position="1059"/>
        <end position="1149"/>
    </location>
</feature>
<organism evidence="9 10">
    <name type="scientific">Pinctada imbricata</name>
    <name type="common">Atlantic pearl-oyster</name>
    <name type="synonym">Pinctada martensii</name>
    <dbReference type="NCBI Taxonomy" id="66713"/>
    <lineage>
        <taxon>Eukaryota</taxon>
        <taxon>Metazoa</taxon>
        <taxon>Spiralia</taxon>
        <taxon>Lophotrochozoa</taxon>
        <taxon>Mollusca</taxon>
        <taxon>Bivalvia</taxon>
        <taxon>Autobranchia</taxon>
        <taxon>Pteriomorphia</taxon>
        <taxon>Pterioida</taxon>
        <taxon>Pterioidea</taxon>
        <taxon>Pteriidae</taxon>
        <taxon>Pinctada</taxon>
    </lineage>
</organism>
<feature type="domain" description="Ig-like" evidence="8">
    <location>
        <begin position="77"/>
        <end position="166"/>
    </location>
</feature>
<feature type="domain" description="Ig-like" evidence="8">
    <location>
        <begin position="398"/>
        <end position="487"/>
    </location>
</feature>
<evidence type="ECO:0000256" key="1">
    <source>
        <dbReference type="ARBA" id="ARBA00004496"/>
    </source>
</evidence>
<dbReference type="InterPro" id="IPR013106">
    <property type="entry name" value="Ig_V-set"/>
</dbReference>
<feature type="region of interest" description="Disordered" evidence="7">
    <location>
        <begin position="884"/>
        <end position="932"/>
    </location>
</feature>
<protein>
    <recommendedName>
        <fullName evidence="8">Ig-like domain-containing protein</fullName>
    </recommendedName>
</protein>
<feature type="compositionally biased region" description="Basic and acidic residues" evidence="7">
    <location>
        <begin position="891"/>
        <end position="911"/>
    </location>
</feature>
<evidence type="ECO:0000256" key="3">
    <source>
        <dbReference type="ARBA" id="ARBA00022490"/>
    </source>
</evidence>
<dbReference type="GO" id="GO:0060298">
    <property type="term" value="P:positive regulation of sarcomere organization"/>
    <property type="evidence" value="ECO:0007669"/>
    <property type="project" value="UniProtKB-ARBA"/>
</dbReference>
<dbReference type="FunFam" id="2.60.40.10:FF:000612">
    <property type="entry name" value="palladin isoform X1"/>
    <property type="match status" value="1"/>
</dbReference>
<dbReference type="CDD" id="cd00096">
    <property type="entry name" value="Ig"/>
    <property type="match status" value="2"/>
</dbReference>
<dbReference type="InterPro" id="IPR007110">
    <property type="entry name" value="Ig-like_dom"/>
</dbReference>
<dbReference type="Gene3D" id="2.60.40.10">
    <property type="entry name" value="Immunoglobulins"/>
    <property type="match status" value="10"/>
</dbReference>
<evidence type="ECO:0000256" key="4">
    <source>
        <dbReference type="ARBA" id="ARBA00022737"/>
    </source>
</evidence>
<gene>
    <name evidence="9" type="ORF">FSP39_007872</name>
</gene>
<dbReference type="Pfam" id="PF07679">
    <property type="entry name" value="I-set"/>
    <property type="match status" value="10"/>
</dbReference>
<dbReference type="GO" id="GO:0045989">
    <property type="term" value="P:positive regulation of striated muscle contraction"/>
    <property type="evidence" value="ECO:0007669"/>
    <property type="project" value="UniProtKB-ARBA"/>
</dbReference>
<dbReference type="PROSITE" id="PS50835">
    <property type="entry name" value="IG_LIKE"/>
    <property type="match status" value="10"/>
</dbReference>
<evidence type="ECO:0000256" key="7">
    <source>
        <dbReference type="SAM" id="MobiDB-lite"/>
    </source>
</evidence>
<dbReference type="FunFam" id="2.60.40.10:FF:000080">
    <property type="entry name" value="Myosin light chain kinase, smooth muscle"/>
    <property type="match status" value="1"/>
</dbReference>
<feature type="domain" description="Ig-like" evidence="8">
    <location>
        <begin position="641"/>
        <end position="730"/>
    </location>
</feature>
<feature type="domain" description="Ig-like" evidence="8">
    <location>
        <begin position="179"/>
        <end position="267"/>
    </location>
</feature>
<dbReference type="SMART" id="SM00409">
    <property type="entry name" value="IG"/>
    <property type="match status" value="10"/>
</dbReference>
<feature type="domain" description="Ig-like" evidence="8">
    <location>
        <begin position="510"/>
        <end position="601"/>
    </location>
</feature>
<proteinExistence type="inferred from homology"/>
<evidence type="ECO:0000313" key="10">
    <source>
        <dbReference type="Proteomes" id="UP001186944"/>
    </source>
</evidence>
<comment type="subcellular location">
    <subcellularLocation>
        <location evidence="1">Cytoplasm</location>
    </subcellularLocation>
</comment>
<feature type="compositionally biased region" description="Polar residues" evidence="7">
    <location>
        <begin position="11"/>
        <end position="22"/>
    </location>
</feature>
<evidence type="ECO:0000259" key="8">
    <source>
        <dbReference type="PROSITE" id="PS50835"/>
    </source>
</evidence>
<dbReference type="InterPro" id="IPR003599">
    <property type="entry name" value="Ig_sub"/>
</dbReference>
<dbReference type="SMART" id="SM00408">
    <property type="entry name" value="IGc2"/>
    <property type="match status" value="10"/>
</dbReference>
<dbReference type="FunFam" id="2.60.40.10:FF:000425">
    <property type="entry name" value="Myosin light chain kinase"/>
    <property type="match status" value="5"/>
</dbReference>
<feature type="domain" description="Ig-like" evidence="8">
    <location>
        <begin position="763"/>
        <end position="853"/>
    </location>
</feature>
<dbReference type="InterPro" id="IPR013098">
    <property type="entry name" value="Ig_I-set"/>
</dbReference>
<feature type="domain" description="Ig-like" evidence="8">
    <location>
        <begin position="289"/>
        <end position="378"/>
    </location>
</feature>
<keyword evidence="3" id="KW-0963">Cytoplasm</keyword>
<comment type="caution">
    <text evidence="9">The sequence shown here is derived from an EMBL/GenBank/DDBJ whole genome shotgun (WGS) entry which is preliminary data.</text>
</comment>
<keyword evidence="10" id="KW-1185">Reference proteome</keyword>
<dbReference type="InterPro" id="IPR013783">
    <property type="entry name" value="Ig-like_fold"/>
</dbReference>